<dbReference type="EMBL" id="NMUH01000930">
    <property type="protein sequence ID" value="MQL86833.1"/>
    <property type="molecule type" value="Genomic_DNA"/>
</dbReference>
<proteinExistence type="predicted"/>
<organism evidence="1 2">
    <name type="scientific">Colocasia esculenta</name>
    <name type="common">Wild taro</name>
    <name type="synonym">Arum esculentum</name>
    <dbReference type="NCBI Taxonomy" id="4460"/>
    <lineage>
        <taxon>Eukaryota</taxon>
        <taxon>Viridiplantae</taxon>
        <taxon>Streptophyta</taxon>
        <taxon>Embryophyta</taxon>
        <taxon>Tracheophyta</taxon>
        <taxon>Spermatophyta</taxon>
        <taxon>Magnoliopsida</taxon>
        <taxon>Liliopsida</taxon>
        <taxon>Araceae</taxon>
        <taxon>Aroideae</taxon>
        <taxon>Colocasieae</taxon>
        <taxon>Colocasia</taxon>
    </lineage>
</organism>
<accession>A0A843V1Z9</accession>
<protein>
    <submittedName>
        <fullName evidence="1">Uncharacterized protein</fullName>
    </submittedName>
</protein>
<sequence length="76" mass="8933">MLETAISSQVHPSYLLPMVGSETTWHWWRGIRKYCATKSHSAPYFCTVKEDEDWTLGLLFPMIVRWQVCRDPPNHP</sequence>
<evidence type="ECO:0000313" key="1">
    <source>
        <dbReference type="EMBL" id="MQL86833.1"/>
    </source>
</evidence>
<reference evidence="1" key="1">
    <citation type="submission" date="2017-07" db="EMBL/GenBank/DDBJ databases">
        <title>Taro Niue Genome Assembly and Annotation.</title>
        <authorList>
            <person name="Atibalentja N."/>
            <person name="Keating K."/>
            <person name="Fields C.J."/>
        </authorList>
    </citation>
    <scope>NUCLEOTIDE SEQUENCE</scope>
    <source>
        <strain evidence="1">Niue_2</strain>
        <tissue evidence="1">Leaf</tissue>
    </source>
</reference>
<name>A0A843V1Z9_COLES</name>
<comment type="caution">
    <text evidence="1">The sequence shown here is derived from an EMBL/GenBank/DDBJ whole genome shotgun (WGS) entry which is preliminary data.</text>
</comment>
<gene>
    <name evidence="1" type="ORF">Taro_019375</name>
</gene>
<dbReference type="Proteomes" id="UP000652761">
    <property type="component" value="Unassembled WGS sequence"/>
</dbReference>
<dbReference type="AlphaFoldDB" id="A0A843V1Z9"/>
<keyword evidence="2" id="KW-1185">Reference proteome</keyword>
<evidence type="ECO:0000313" key="2">
    <source>
        <dbReference type="Proteomes" id="UP000652761"/>
    </source>
</evidence>